<comment type="caution">
    <text evidence="1">The sequence shown here is derived from an EMBL/GenBank/DDBJ whole genome shotgun (WGS) entry which is preliminary data.</text>
</comment>
<dbReference type="Gene3D" id="3.90.1200.10">
    <property type="match status" value="1"/>
</dbReference>
<name>A0AAW0QSK2_9PEZI</name>
<organism evidence="1 2">
    <name type="scientific">Apiospora kogelbergensis</name>
    <dbReference type="NCBI Taxonomy" id="1337665"/>
    <lineage>
        <taxon>Eukaryota</taxon>
        <taxon>Fungi</taxon>
        <taxon>Dikarya</taxon>
        <taxon>Ascomycota</taxon>
        <taxon>Pezizomycotina</taxon>
        <taxon>Sordariomycetes</taxon>
        <taxon>Xylariomycetidae</taxon>
        <taxon>Amphisphaeriales</taxon>
        <taxon>Apiosporaceae</taxon>
        <taxon>Apiospora</taxon>
    </lineage>
</organism>
<evidence type="ECO:0000313" key="1">
    <source>
        <dbReference type="EMBL" id="KAK8105503.1"/>
    </source>
</evidence>
<dbReference type="SUPFAM" id="SSF56112">
    <property type="entry name" value="Protein kinase-like (PK-like)"/>
    <property type="match status" value="1"/>
</dbReference>
<proteinExistence type="predicted"/>
<gene>
    <name evidence="1" type="ORF">PG999_008862</name>
</gene>
<reference evidence="1 2" key="1">
    <citation type="submission" date="2023-01" db="EMBL/GenBank/DDBJ databases">
        <title>Analysis of 21 Apiospora genomes using comparative genomics revels a genus with tremendous synthesis potential of carbohydrate active enzymes and secondary metabolites.</title>
        <authorList>
            <person name="Sorensen T."/>
        </authorList>
    </citation>
    <scope>NUCLEOTIDE SEQUENCE [LARGE SCALE GENOMIC DNA]</scope>
    <source>
        <strain evidence="1 2">CBS 117206</strain>
    </source>
</reference>
<dbReference type="InterPro" id="IPR011009">
    <property type="entry name" value="Kinase-like_dom_sf"/>
</dbReference>
<evidence type="ECO:0000313" key="2">
    <source>
        <dbReference type="Proteomes" id="UP001392437"/>
    </source>
</evidence>
<dbReference type="EMBL" id="JAQQWP010000008">
    <property type="protein sequence ID" value="KAK8105503.1"/>
    <property type="molecule type" value="Genomic_DNA"/>
</dbReference>
<dbReference type="InterPro" id="IPR051678">
    <property type="entry name" value="AGP_Transferase"/>
</dbReference>
<sequence>MQYVLTNTTIPIPKIYHFGAAVESPSLGSFIIMEYSEHEQTISDALKHPALEPDDDHILDPNIDICVSPAISAARFEGATFFWIRYRGPIPWRLFSKDLRPTNVLVNKDLRVVAVIDWEFAYATPSQFSFDPPWWLLLARPEYWPDGYESFIDIYKRRLEAFPRILEGEERNMKVGSEKAGTTSSMSIDWKVPLSQRLRES</sequence>
<dbReference type="Proteomes" id="UP001392437">
    <property type="component" value="Unassembled WGS sequence"/>
</dbReference>
<accession>A0AAW0QSK2</accession>
<protein>
    <submittedName>
        <fullName evidence="1">Phosphotransferase family protein</fullName>
    </submittedName>
</protein>
<dbReference type="PANTHER" id="PTHR21310:SF37">
    <property type="entry name" value="AMINOGLYCOSIDE PHOSPHOTRANSFERASE DOMAIN-CONTAINING PROTEIN"/>
    <property type="match status" value="1"/>
</dbReference>
<keyword evidence="2" id="KW-1185">Reference proteome</keyword>
<dbReference type="AlphaFoldDB" id="A0AAW0QSK2"/>
<dbReference type="PANTHER" id="PTHR21310">
    <property type="entry name" value="AMINOGLYCOSIDE PHOSPHOTRANSFERASE-RELATED-RELATED"/>
    <property type="match status" value="1"/>
</dbReference>